<dbReference type="Proteomes" id="UP000306585">
    <property type="component" value="Unassembled WGS sequence"/>
</dbReference>
<dbReference type="CDD" id="cd07185">
    <property type="entry name" value="OmpA_C-like"/>
    <property type="match status" value="1"/>
</dbReference>
<dbReference type="PROSITE" id="PS51123">
    <property type="entry name" value="OMPA_2"/>
    <property type="match status" value="1"/>
</dbReference>
<protein>
    <recommendedName>
        <fullName evidence="3">OmpA-like domain-containing protein</fullName>
    </recommendedName>
</protein>
<dbReference type="EMBL" id="VBRY01000007">
    <property type="protein sequence ID" value="TLS67090.1"/>
    <property type="molecule type" value="Genomic_DNA"/>
</dbReference>
<evidence type="ECO:0000256" key="1">
    <source>
        <dbReference type="PROSITE-ProRule" id="PRU00473"/>
    </source>
</evidence>
<dbReference type="Gene3D" id="3.30.1330.60">
    <property type="entry name" value="OmpA-like domain"/>
    <property type="match status" value="1"/>
</dbReference>
<dbReference type="AlphaFoldDB" id="A0A5R9GM03"/>
<dbReference type="InterPro" id="IPR006665">
    <property type="entry name" value="OmpA-like"/>
</dbReference>
<evidence type="ECO:0000259" key="3">
    <source>
        <dbReference type="PROSITE" id="PS51123"/>
    </source>
</evidence>
<proteinExistence type="predicted"/>
<feature type="domain" description="OmpA-like" evidence="3">
    <location>
        <begin position="101"/>
        <end position="231"/>
    </location>
</feature>
<keyword evidence="2" id="KW-0175">Coiled coil</keyword>
<dbReference type="OrthoDB" id="5296103at2"/>
<dbReference type="InterPro" id="IPR050330">
    <property type="entry name" value="Bact_OuterMem_StrucFunc"/>
</dbReference>
<keyword evidence="5" id="KW-1185">Reference proteome</keyword>
<organism evidence="4 5">
    <name type="scientific">Mariprofundus erugo</name>
    <dbReference type="NCBI Taxonomy" id="2528639"/>
    <lineage>
        <taxon>Bacteria</taxon>
        <taxon>Pseudomonadati</taxon>
        <taxon>Pseudomonadota</taxon>
        <taxon>Candidatius Mariprofundia</taxon>
        <taxon>Mariprofundales</taxon>
        <taxon>Mariprofundaceae</taxon>
        <taxon>Mariprofundus</taxon>
    </lineage>
</organism>
<feature type="coiled-coil region" evidence="2">
    <location>
        <begin position="60"/>
        <end position="87"/>
    </location>
</feature>
<dbReference type="GO" id="GO:0016020">
    <property type="term" value="C:membrane"/>
    <property type="evidence" value="ECO:0007669"/>
    <property type="project" value="UniProtKB-UniRule"/>
</dbReference>
<dbReference type="Pfam" id="PF00691">
    <property type="entry name" value="OmpA"/>
    <property type="match status" value="1"/>
</dbReference>
<keyword evidence="1" id="KW-0472">Membrane</keyword>
<dbReference type="PANTHER" id="PTHR30329:SF21">
    <property type="entry name" value="LIPOPROTEIN YIAD-RELATED"/>
    <property type="match status" value="1"/>
</dbReference>
<dbReference type="SUPFAM" id="SSF103088">
    <property type="entry name" value="OmpA-like"/>
    <property type="match status" value="1"/>
</dbReference>
<accession>A0A5R9GM03</accession>
<gene>
    <name evidence="4" type="ORF">FEF65_08900</name>
</gene>
<sequence length="235" mass="24452">MLPGCTTIDAFLFNANPDGTPIGAPAGTSAPVTDQPRLVAADLPAPGPAAEGAGPVAQSNARLRSEIAAMEGELKAVEDEIARLRATAPAEAVLPSPIPAAATPSVVLWVRLFFKSGQTVLDKDSQKALTDISGKFLANPGKRHIEVRGYCDDTPVGSGKKEKKTRHGLSSLEAVSQARADSAAAVMIKAGISASLIQARGMGATGFLADNDTPEGRDQNRRVDIYLIDDAEPEE</sequence>
<dbReference type="PANTHER" id="PTHR30329">
    <property type="entry name" value="STATOR ELEMENT OF FLAGELLAR MOTOR COMPLEX"/>
    <property type="match status" value="1"/>
</dbReference>
<evidence type="ECO:0000313" key="5">
    <source>
        <dbReference type="Proteomes" id="UP000306585"/>
    </source>
</evidence>
<name>A0A5R9GM03_9PROT</name>
<evidence type="ECO:0000256" key="2">
    <source>
        <dbReference type="SAM" id="Coils"/>
    </source>
</evidence>
<dbReference type="InterPro" id="IPR036737">
    <property type="entry name" value="OmpA-like_sf"/>
</dbReference>
<comment type="caution">
    <text evidence="4">The sequence shown here is derived from an EMBL/GenBank/DDBJ whole genome shotgun (WGS) entry which is preliminary data.</text>
</comment>
<reference evidence="4 5" key="1">
    <citation type="journal article" date="2019" name="Appl. Environ. Microbiol.">
        <title>Environmental Evidence and Genomic Insight of Iron-oxidizing Bacteria Preference Towards More Corrosion Resistant Stainless Steel at Higher Salinities.</title>
        <authorList>
            <person name="Garrison C.E."/>
            <person name="Price K.A."/>
            <person name="Field E.K."/>
        </authorList>
    </citation>
    <scope>NUCLEOTIDE SEQUENCE [LARGE SCALE GENOMIC DNA]</scope>
    <source>
        <strain evidence="4 5">P3</strain>
    </source>
</reference>
<evidence type="ECO:0000313" key="4">
    <source>
        <dbReference type="EMBL" id="TLS67090.1"/>
    </source>
</evidence>